<name>A0A1R1I2R8_9RHOO</name>
<evidence type="ECO:0000256" key="4">
    <source>
        <dbReference type="ARBA" id="ARBA00022553"/>
    </source>
</evidence>
<dbReference type="Gene3D" id="3.30.565.10">
    <property type="entry name" value="Histidine kinase-like ATPase, C-terminal domain"/>
    <property type="match status" value="1"/>
</dbReference>
<keyword evidence="20" id="KW-1185">Reference proteome</keyword>
<organism evidence="19 20">
    <name type="scientific">Azonexus hydrophilus</name>
    <dbReference type="NCBI Taxonomy" id="418702"/>
    <lineage>
        <taxon>Bacteria</taxon>
        <taxon>Pseudomonadati</taxon>
        <taxon>Pseudomonadota</taxon>
        <taxon>Betaproteobacteria</taxon>
        <taxon>Rhodocyclales</taxon>
        <taxon>Azonexaceae</taxon>
        <taxon>Azonexus</taxon>
    </lineage>
</organism>
<dbReference type="InterPro" id="IPR005467">
    <property type="entry name" value="His_kinase_dom"/>
</dbReference>
<dbReference type="SUPFAM" id="SSF55874">
    <property type="entry name" value="ATPase domain of HSP90 chaperone/DNA topoisomerase II/histidine kinase"/>
    <property type="match status" value="1"/>
</dbReference>
<sequence length="795" mass="87043">MKSPDKLGFRQKIHLSFAGLVILVAINALVGIYTAYAIAGQIGLQEGVAGIVNDILRLRDSTDRFVKGRSRQDENQTFTDIERIRHRLVQSPENSERLASLLPRLDDYRLHFQKYVVEIEQRSALESRVLQQGRNIMAALADARIQRVAAHDRARFDSMLSEILSLQWRGQELRLRGDRAGSGQLADIREALARMRTPAPDRTLDPEVQRQLYRLLQDASDYMTSFESYLRYQAMTERSEQQLSEISMQLHAAALAVSEETRHSIQRQIPLSIGAMLLTFVILLVVSGLLAAGLSRQILKPILGLIGTTRRIAGGHLDERAEVGVRDEIGELAESFNQMTDSLRGLQATLEQRVSERTQQLAEANASLQDEIAIRSQSEAALSEYQAQLEQKVEARTRELLVAKEMAEAANRAKSSFLANMSHELRTPMNGIMGMIALARKNTTDERPRELLAKAQGSADRLLAVLNDILDLSKIEADRLCLEHIPFRIDGVLDNLEILFGDKAREKGLQLRFDLPAHLAATSFVGDPLRLGQILINLVSNAVKFSEAGIIEIRVSALGDSAGEGGLLVRFEVEDQGIGIGADDQRRIFTAFEQADGSMTRKYGGTGLGLAICKQLATMMGGNVGVASTPGAGSVFWFTAQLRKAPASTASILAAVPLESVELRLSREFAGSDILLVEDEPISREVACALLTDAGLIVDLAEDGAQAVTMARSKPYALILMDMQMPNLNGIDATRAIRAESLNRATPIVAMTANVFEEDRNACLAAGMNAHLAKPLDPDGLLEMVLKCLSAAPAA</sequence>
<feature type="domain" description="Histidine kinase" evidence="16">
    <location>
        <begin position="420"/>
        <end position="644"/>
    </location>
</feature>
<feature type="domain" description="Response regulatory" evidence="17">
    <location>
        <begin position="673"/>
        <end position="789"/>
    </location>
</feature>
<evidence type="ECO:0000256" key="10">
    <source>
        <dbReference type="ARBA" id="ARBA00058004"/>
    </source>
</evidence>
<dbReference type="RefSeq" id="WP_076095459.1">
    <property type="nucleotide sequence ID" value="NZ_MTHD01000004.1"/>
</dbReference>
<evidence type="ECO:0000256" key="13">
    <source>
        <dbReference type="ARBA" id="ARBA00070152"/>
    </source>
</evidence>
<keyword evidence="15" id="KW-0812">Transmembrane</keyword>
<evidence type="ECO:0000256" key="11">
    <source>
        <dbReference type="ARBA" id="ARBA00064003"/>
    </source>
</evidence>
<reference evidence="19 20" key="1">
    <citation type="submission" date="2016-10" db="EMBL/GenBank/DDBJ databases">
        <title>Alkaliphiles isolated from bioreactors.</title>
        <authorList>
            <person name="Salah Z."/>
            <person name="Rout S.P."/>
            <person name="Humphreys P.N."/>
        </authorList>
    </citation>
    <scope>NUCLEOTIDE SEQUENCE [LARGE SCALE GENOMIC DNA]</scope>
    <source>
        <strain evidence="19 20">ZS02</strain>
    </source>
</reference>
<dbReference type="InterPro" id="IPR003660">
    <property type="entry name" value="HAMP_dom"/>
</dbReference>
<evidence type="ECO:0000256" key="9">
    <source>
        <dbReference type="ARBA" id="ARBA00023012"/>
    </source>
</evidence>
<dbReference type="PANTHER" id="PTHR45339:SF3">
    <property type="entry name" value="HISTIDINE KINASE"/>
    <property type="match status" value="1"/>
</dbReference>
<evidence type="ECO:0000259" key="18">
    <source>
        <dbReference type="PROSITE" id="PS50885"/>
    </source>
</evidence>
<dbReference type="FunFam" id="3.30.565.10:FF:000010">
    <property type="entry name" value="Sensor histidine kinase RcsC"/>
    <property type="match status" value="1"/>
</dbReference>
<dbReference type="GO" id="GO:0005524">
    <property type="term" value="F:ATP binding"/>
    <property type="evidence" value="ECO:0007669"/>
    <property type="project" value="UniProtKB-KW"/>
</dbReference>
<evidence type="ECO:0000259" key="16">
    <source>
        <dbReference type="PROSITE" id="PS50109"/>
    </source>
</evidence>
<dbReference type="InterPro" id="IPR011006">
    <property type="entry name" value="CheY-like_superfamily"/>
</dbReference>
<dbReference type="InterPro" id="IPR003594">
    <property type="entry name" value="HATPase_dom"/>
</dbReference>
<feature type="transmembrane region" description="Helical" evidence="15">
    <location>
        <begin position="271"/>
        <end position="294"/>
    </location>
</feature>
<keyword evidence="7" id="KW-0418">Kinase</keyword>
<dbReference type="GO" id="GO:0000155">
    <property type="term" value="F:phosphorelay sensor kinase activity"/>
    <property type="evidence" value="ECO:0007669"/>
    <property type="project" value="InterPro"/>
</dbReference>
<comment type="caution">
    <text evidence="19">The sequence shown here is derived from an EMBL/GenBank/DDBJ whole genome shotgun (WGS) entry which is preliminary data.</text>
</comment>
<keyword evidence="8" id="KW-0067">ATP-binding</keyword>
<dbReference type="GO" id="GO:0016020">
    <property type="term" value="C:membrane"/>
    <property type="evidence" value="ECO:0007669"/>
    <property type="project" value="UniProtKB-SubCell"/>
</dbReference>
<comment type="function">
    <text evidence="10">Member of the two-component regulatory system BvgS/BvgA. Phosphorylates BvgA via a four-step phosphorelay in response to environmental signals.</text>
</comment>
<dbReference type="PROSITE" id="PS50110">
    <property type="entry name" value="RESPONSE_REGULATORY"/>
    <property type="match status" value="1"/>
</dbReference>
<dbReference type="InterPro" id="IPR003661">
    <property type="entry name" value="HisK_dim/P_dom"/>
</dbReference>
<dbReference type="InterPro" id="IPR036097">
    <property type="entry name" value="HisK_dim/P_sf"/>
</dbReference>
<evidence type="ECO:0000256" key="5">
    <source>
        <dbReference type="ARBA" id="ARBA00022679"/>
    </source>
</evidence>
<dbReference type="SUPFAM" id="SSF47384">
    <property type="entry name" value="Homodimeric domain of signal transducing histidine kinase"/>
    <property type="match status" value="1"/>
</dbReference>
<proteinExistence type="predicted"/>
<evidence type="ECO:0000259" key="17">
    <source>
        <dbReference type="PROSITE" id="PS50110"/>
    </source>
</evidence>
<dbReference type="Gene3D" id="3.40.50.2300">
    <property type="match status" value="1"/>
</dbReference>
<comment type="catalytic activity">
    <reaction evidence="1">
        <text>ATP + protein L-histidine = ADP + protein N-phospho-L-histidine.</text>
        <dbReference type="EC" id="2.7.13.3"/>
    </reaction>
</comment>
<dbReference type="AlphaFoldDB" id="A0A1R1I2R8"/>
<keyword evidence="5" id="KW-0808">Transferase</keyword>
<keyword evidence="9" id="KW-0902">Two-component regulatory system</keyword>
<dbReference type="PROSITE" id="PS50109">
    <property type="entry name" value="HIS_KIN"/>
    <property type="match status" value="1"/>
</dbReference>
<evidence type="ECO:0000256" key="2">
    <source>
        <dbReference type="ARBA" id="ARBA00004370"/>
    </source>
</evidence>
<dbReference type="InterPro" id="IPR036890">
    <property type="entry name" value="HATPase_C_sf"/>
</dbReference>
<dbReference type="FunFam" id="1.10.287.130:FF:000002">
    <property type="entry name" value="Two-component osmosensing histidine kinase"/>
    <property type="match status" value="1"/>
</dbReference>
<keyword evidence="4 14" id="KW-0597">Phosphoprotein</keyword>
<dbReference type="SMART" id="SM00387">
    <property type="entry name" value="HATPase_c"/>
    <property type="match status" value="1"/>
</dbReference>
<dbReference type="CDD" id="cd16922">
    <property type="entry name" value="HATPase_EvgS-ArcB-TorS-like"/>
    <property type="match status" value="1"/>
</dbReference>
<feature type="transmembrane region" description="Helical" evidence="15">
    <location>
        <begin position="12"/>
        <end position="36"/>
    </location>
</feature>
<dbReference type="Pfam" id="PF02518">
    <property type="entry name" value="HATPase_c"/>
    <property type="match status" value="1"/>
</dbReference>
<dbReference type="CDD" id="cd17546">
    <property type="entry name" value="REC_hyHK_CKI1_RcsC-like"/>
    <property type="match status" value="1"/>
</dbReference>
<evidence type="ECO:0000256" key="12">
    <source>
        <dbReference type="ARBA" id="ARBA00068150"/>
    </source>
</evidence>
<dbReference type="CDD" id="cd00082">
    <property type="entry name" value="HisKA"/>
    <property type="match status" value="1"/>
</dbReference>
<evidence type="ECO:0000256" key="3">
    <source>
        <dbReference type="ARBA" id="ARBA00012438"/>
    </source>
</evidence>
<keyword evidence="6" id="KW-0547">Nucleotide-binding</keyword>
<dbReference type="InterPro" id="IPR004358">
    <property type="entry name" value="Sig_transdc_His_kin-like_C"/>
</dbReference>
<dbReference type="SUPFAM" id="SSF158472">
    <property type="entry name" value="HAMP domain-like"/>
    <property type="match status" value="1"/>
</dbReference>
<evidence type="ECO:0000313" key="19">
    <source>
        <dbReference type="EMBL" id="OMG52920.1"/>
    </source>
</evidence>
<evidence type="ECO:0000256" key="8">
    <source>
        <dbReference type="ARBA" id="ARBA00022840"/>
    </source>
</evidence>
<keyword evidence="15" id="KW-1133">Transmembrane helix</keyword>
<dbReference type="SUPFAM" id="SSF52172">
    <property type="entry name" value="CheY-like"/>
    <property type="match status" value="1"/>
</dbReference>
<dbReference type="Proteomes" id="UP000187526">
    <property type="component" value="Unassembled WGS sequence"/>
</dbReference>
<dbReference type="CDD" id="cd06225">
    <property type="entry name" value="HAMP"/>
    <property type="match status" value="1"/>
</dbReference>
<dbReference type="OrthoDB" id="9796305at2"/>
<dbReference type="Gene3D" id="6.10.340.10">
    <property type="match status" value="1"/>
</dbReference>
<feature type="modified residue" description="4-aspartylphosphate" evidence="14">
    <location>
        <position position="722"/>
    </location>
</feature>
<gene>
    <name evidence="19" type="ORF">BJN45_11745</name>
</gene>
<dbReference type="PANTHER" id="PTHR45339">
    <property type="entry name" value="HYBRID SIGNAL TRANSDUCTION HISTIDINE KINASE J"/>
    <property type="match status" value="1"/>
</dbReference>
<protein>
    <recommendedName>
        <fullName evidence="12">Sensory/regulatory protein RpfC</fullName>
        <ecNumber evidence="3">2.7.13.3</ecNumber>
    </recommendedName>
    <alternativeName>
        <fullName evidence="13">Virulence sensor protein BvgS</fullName>
    </alternativeName>
</protein>
<dbReference type="InterPro" id="IPR001789">
    <property type="entry name" value="Sig_transdc_resp-reg_receiver"/>
</dbReference>
<evidence type="ECO:0000256" key="7">
    <source>
        <dbReference type="ARBA" id="ARBA00022777"/>
    </source>
</evidence>
<feature type="domain" description="HAMP" evidence="18">
    <location>
        <begin position="296"/>
        <end position="348"/>
    </location>
</feature>
<evidence type="ECO:0000256" key="15">
    <source>
        <dbReference type="SAM" id="Phobius"/>
    </source>
</evidence>
<accession>A0A1R1I2R8</accession>
<dbReference type="SMART" id="SM00448">
    <property type="entry name" value="REC"/>
    <property type="match status" value="1"/>
</dbReference>
<dbReference type="EMBL" id="MTHD01000004">
    <property type="protein sequence ID" value="OMG52920.1"/>
    <property type="molecule type" value="Genomic_DNA"/>
</dbReference>
<dbReference type="Pfam" id="PF00072">
    <property type="entry name" value="Response_reg"/>
    <property type="match status" value="1"/>
</dbReference>
<dbReference type="Pfam" id="PF00512">
    <property type="entry name" value="HisKA"/>
    <property type="match status" value="1"/>
</dbReference>
<dbReference type="SMART" id="SM00388">
    <property type="entry name" value="HisKA"/>
    <property type="match status" value="1"/>
</dbReference>
<dbReference type="EC" id="2.7.13.3" evidence="3"/>
<dbReference type="SMART" id="SM00304">
    <property type="entry name" value="HAMP"/>
    <property type="match status" value="1"/>
</dbReference>
<evidence type="ECO:0000256" key="1">
    <source>
        <dbReference type="ARBA" id="ARBA00000085"/>
    </source>
</evidence>
<dbReference type="Pfam" id="PF00672">
    <property type="entry name" value="HAMP"/>
    <property type="match status" value="1"/>
</dbReference>
<evidence type="ECO:0000256" key="14">
    <source>
        <dbReference type="PROSITE-ProRule" id="PRU00169"/>
    </source>
</evidence>
<dbReference type="PROSITE" id="PS50885">
    <property type="entry name" value="HAMP"/>
    <property type="match status" value="1"/>
</dbReference>
<dbReference type="PRINTS" id="PR00344">
    <property type="entry name" value="BCTRLSENSOR"/>
</dbReference>
<evidence type="ECO:0000313" key="20">
    <source>
        <dbReference type="Proteomes" id="UP000187526"/>
    </source>
</evidence>
<keyword evidence="15" id="KW-0472">Membrane</keyword>
<comment type="subunit">
    <text evidence="11">At low DSF concentrations, interacts with RpfF.</text>
</comment>
<dbReference type="Gene3D" id="1.10.287.130">
    <property type="match status" value="1"/>
</dbReference>
<evidence type="ECO:0000256" key="6">
    <source>
        <dbReference type="ARBA" id="ARBA00022741"/>
    </source>
</evidence>
<comment type="subcellular location">
    <subcellularLocation>
        <location evidence="2">Membrane</location>
    </subcellularLocation>
</comment>
<dbReference type="STRING" id="418702.BJN45_11745"/>